<feature type="domain" description="C2H2-type" evidence="10">
    <location>
        <begin position="460"/>
        <end position="487"/>
    </location>
</feature>
<dbReference type="InterPro" id="IPR011333">
    <property type="entry name" value="SKP1/BTB/POZ_sf"/>
</dbReference>
<reference evidence="11 12" key="1">
    <citation type="journal article" date="2017" name="Nat. Ecol. Evol.">
        <title>Scallop genome provides insights into evolution of bilaterian karyotype and development.</title>
        <authorList>
            <person name="Wang S."/>
            <person name="Zhang J."/>
            <person name="Jiao W."/>
            <person name="Li J."/>
            <person name="Xun X."/>
            <person name="Sun Y."/>
            <person name="Guo X."/>
            <person name="Huan P."/>
            <person name="Dong B."/>
            <person name="Zhang L."/>
            <person name="Hu X."/>
            <person name="Sun X."/>
            <person name="Wang J."/>
            <person name="Zhao C."/>
            <person name="Wang Y."/>
            <person name="Wang D."/>
            <person name="Huang X."/>
            <person name="Wang R."/>
            <person name="Lv J."/>
            <person name="Li Y."/>
            <person name="Zhang Z."/>
            <person name="Liu B."/>
            <person name="Lu W."/>
            <person name="Hui Y."/>
            <person name="Liang J."/>
            <person name="Zhou Z."/>
            <person name="Hou R."/>
            <person name="Li X."/>
            <person name="Liu Y."/>
            <person name="Li H."/>
            <person name="Ning X."/>
            <person name="Lin Y."/>
            <person name="Zhao L."/>
            <person name="Xing Q."/>
            <person name="Dou J."/>
            <person name="Li Y."/>
            <person name="Mao J."/>
            <person name="Guo H."/>
            <person name="Dou H."/>
            <person name="Li T."/>
            <person name="Mu C."/>
            <person name="Jiang W."/>
            <person name="Fu Q."/>
            <person name="Fu X."/>
            <person name="Miao Y."/>
            <person name="Liu J."/>
            <person name="Yu Q."/>
            <person name="Li R."/>
            <person name="Liao H."/>
            <person name="Li X."/>
            <person name="Kong Y."/>
            <person name="Jiang Z."/>
            <person name="Chourrout D."/>
            <person name="Li R."/>
            <person name="Bao Z."/>
        </authorList>
    </citation>
    <scope>NUCLEOTIDE SEQUENCE [LARGE SCALE GENOMIC DNA]</scope>
    <source>
        <strain evidence="11 12">PY_sf001</strain>
    </source>
</reference>
<feature type="domain" description="C2H2-type" evidence="10">
    <location>
        <begin position="488"/>
        <end position="515"/>
    </location>
</feature>
<keyword evidence="12" id="KW-1185">Reference proteome</keyword>
<protein>
    <submittedName>
        <fullName evidence="11">Zinc finger protein 778</fullName>
    </submittedName>
</protein>
<dbReference type="SMART" id="SM00225">
    <property type="entry name" value="BTB"/>
    <property type="match status" value="1"/>
</dbReference>
<evidence type="ECO:0000256" key="4">
    <source>
        <dbReference type="ARBA" id="ARBA00022771"/>
    </source>
</evidence>
<dbReference type="Pfam" id="PF07707">
    <property type="entry name" value="BACK"/>
    <property type="match status" value="1"/>
</dbReference>
<dbReference type="SMART" id="SM00875">
    <property type="entry name" value="BACK"/>
    <property type="match status" value="1"/>
</dbReference>
<keyword evidence="6" id="KW-0539">Nucleus</keyword>
<dbReference type="Pfam" id="PF00651">
    <property type="entry name" value="BTB"/>
    <property type="match status" value="1"/>
</dbReference>
<feature type="domain" description="BTB" evidence="9">
    <location>
        <begin position="30"/>
        <end position="98"/>
    </location>
</feature>
<dbReference type="PROSITE" id="PS50097">
    <property type="entry name" value="BTB"/>
    <property type="match status" value="1"/>
</dbReference>
<dbReference type="PROSITE" id="PS50157">
    <property type="entry name" value="ZINC_FINGER_C2H2_2"/>
    <property type="match status" value="7"/>
</dbReference>
<evidence type="ECO:0000259" key="9">
    <source>
        <dbReference type="PROSITE" id="PS50097"/>
    </source>
</evidence>
<feature type="domain" description="C2H2-type" evidence="10">
    <location>
        <begin position="435"/>
        <end position="459"/>
    </location>
</feature>
<dbReference type="PANTHER" id="PTHR24394:SF29">
    <property type="entry name" value="MYONEURIN"/>
    <property type="match status" value="1"/>
</dbReference>
<evidence type="ECO:0000256" key="7">
    <source>
        <dbReference type="PROSITE-ProRule" id="PRU00042"/>
    </source>
</evidence>
<dbReference type="EMBL" id="NEDP02076745">
    <property type="protein sequence ID" value="OWF34991.1"/>
    <property type="molecule type" value="Genomic_DNA"/>
</dbReference>
<feature type="region of interest" description="Disordered" evidence="8">
    <location>
        <begin position="325"/>
        <end position="353"/>
    </location>
</feature>
<dbReference type="InterPro" id="IPR011705">
    <property type="entry name" value="BACK"/>
</dbReference>
<feature type="domain" description="C2H2-type" evidence="10">
    <location>
        <begin position="573"/>
        <end position="598"/>
    </location>
</feature>
<feature type="domain" description="C2H2-type" evidence="10">
    <location>
        <begin position="544"/>
        <end position="572"/>
    </location>
</feature>
<keyword evidence="3" id="KW-0677">Repeat</keyword>
<keyword evidence="2" id="KW-0479">Metal-binding</keyword>
<proteinExistence type="predicted"/>
<keyword evidence="5" id="KW-0862">Zinc</keyword>
<comment type="subcellular location">
    <subcellularLocation>
        <location evidence="1">Nucleus</location>
    </subcellularLocation>
</comment>
<name>A0A210PEV6_MIZYE</name>
<dbReference type="AlphaFoldDB" id="A0A210PEV6"/>
<dbReference type="GO" id="GO:0005634">
    <property type="term" value="C:nucleus"/>
    <property type="evidence" value="ECO:0007669"/>
    <property type="project" value="UniProtKB-SubCell"/>
</dbReference>
<evidence type="ECO:0000256" key="2">
    <source>
        <dbReference type="ARBA" id="ARBA00022723"/>
    </source>
</evidence>
<evidence type="ECO:0000259" key="10">
    <source>
        <dbReference type="PROSITE" id="PS50157"/>
    </source>
</evidence>
<dbReference type="InterPro" id="IPR000210">
    <property type="entry name" value="BTB/POZ_dom"/>
</dbReference>
<feature type="compositionally biased region" description="Polar residues" evidence="8">
    <location>
        <begin position="246"/>
        <end position="255"/>
    </location>
</feature>
<organism evidence="11 12">
    <name type="scientific">Mizuhopecten yessoensis</name>
    <name type="common">Japanese scallop</name>
    <name type="synonym">Patinopecten yessoensis</name>
    <dbReference type="NCBI Taxonomy" id="6573"/>
    <lineage>
        <taxon>Eukaryota</taxon>
        <taxon>Metazoa</taxon>
        <taxon>Spiralia</taxon>
        <taxon>Lophotrochozoa</taxon>
        <taxon>Mollusca</taxon>
        <taxon>Bivalvia</taxon>
        <taxon>Autobranchia</taxon>
        <taxon>Pteriomorphia</taxon>
        <taxon>Pectinida</taxon>
        <taxon>Pectinoidea</taxon>
        <taxon>Pectinidae</taxon>
        <taxon>Mizuhopecten</taxon>
    </lineage>
</organism>
<dbReference type="SMART" id="SM00355">
    <property type="entry name" value="ZnF_C2H2"/>
    <property type="match status" value="7"/>
</dbReference>
<evidence type="ECO:0000256" key="8">
    <source>
        <dbReference type="SAM" id="MobiDB-lite"/>
    </source>
</evidence>
<evidence type="ECO:0000256" key="5">
    <source>
        <dbReference type="ARBA" id="ARBA00022833"/>
    </source>
</evidence>
<evidence type="ECO:0000313" key="12">
    <source>
        <dbReference type="Proteomes" id="UP000242188"/>
    </source>
</evidence>
<feature type="compositionally biased region" description="Low complexity" evidence="8">
    <location>
        <begin position="335"/>
        <end position="347"/>
    </location>
</feature>
<dbReference type="InterPro" id="IPR036236">
    <property type="entry name" value="Znf_C2H2_sf"/>
</dbReference>
<feature type="region of interest" description="Disordered" evidence="8">
    <location>
        <begin position="242"/>
        <end position="289"/>
    </location>
</feature>
<dbReference type="InterPro" id="IPR013087">
    <property type="entry name" value="Znf_C2H2_type"/>
</dbReference>
<dbReference type="Pfam" id="PF13894">
    <property type="entry name" value="zf-C2H2_4"/>
    <property type="match status" value="1"/>
</dbReference>
<dbReference type="Proteomes" id="UP000242188">
    <property type="component" value="Unassembled WGS sequence"/>
</dbReference>
<dbReference type="SUPFAM" id="SSF57667">
    <property type="entry name" value="beta-beta-alpha zinc fingers"/>
    <property type="match status" value="3"/>
</dbReference>
<dbReference type="FunFam" id="3.30.160.60:FF:000065">
    <property type="entry name" value="B-cell CLL/lymphoma 6, member B"/>
    <property type="match status" value="1"/>
</dbReference>
<dbReference type="GO" id="GO:0008270">
    <property type="term" value="F:zinc ion binding"/>
    <property type="evidence" value="ECO:0007669"/>
    <property type="project" value="UniProtKB-KW"/>
</dbReference>
<evidence type="ECO:0000256" key="6">
    <source>
        <dbReference type="ARBA" id="ARBA00023242"/>
    </source>
</evidence>
<dbReference type="SUPFAM" id="SSF54695">
    <property type="entry name" value="POZ domain"/>
    <property type="match status" value="1"/>
</dbReference>
<evidence type="ECO:0000256" key="3">
    <source>
        <dbReference type="ARBA" id="ARBA00022737"/>
    </source>
</evidence>
<dbReference type="PANTHER" id="PTHR24394">
    <property type="entry name" value="ZINC FINGER PROTEIN"/>
    <property type="match status" value="1"/>
</dbReference>
<comment type="caution">
    <text evidence="11">The sequence shown here is derived from an EMBL/GenBank/DDBJ whole genome shotgun (WGS) entry which is preliminary data.</text>
</comment>
<feature type="domain" description="C2H2-type" evidence="10">
    <location>
        <begin position="516"/>
        <end position="543"/>
    </location>
</feature>
<dbReference type="FunFam" id="3.30.160.60:FF:000110">
    <property type="entry name" value="Zinc finger protein-like"/>
    <property type="match status" value="1"/>
</dbReference>
<evidence type="ECO:0000313" key="11">
    <source>
        <dbReference type="EMBL" id="OWF34991.1"/>
    </source>
</evidence>
<accession>A0A210PEV6</accession>
<gene>
    <name evidence="11" type="ORF">KP79_PYT26107</name>
</gene>
<dbReference type="GO" id="GO:0000981">
    <property type="term" value="F:DNA-binding transcription factor activity, RNA polymerase II-specific"/>
    <property type="evidence" value="ECO:0007669"/>
    <property type="project" value="TreeGrafter"/>
</dbReference>
<dbReference type="FunFam" id="3.30.160.60:FF:000264">
    <property type="entry name" value="Zinc finger protein 236"/>
    <property type="match status" value="1"/>
</dbReference>
<dbReference type="PROSITE" id="PS00028">
    <property type="entry name" value="ZINC_FINGER_C2H2_1"/>
    <property type="match status" value="7"/>
</dbReference>
<dbReference type="Gene3D" id="1.25.40.420">
    <property type="match status" value="1"/>
</dbReference>
<dbReference type="FunFam" id="3.30.160.60:FF:000100">
    <property type="entry name" value="Zinc finger 45-like"/>
    <property type="match status" value="2"/>
</dbReference>
<dbReference type="Pfam" id="PF00096">
    <property type="entry name" value="zf-C2H2"/>
    <property type="match status" value="5"/>
</dbReference>
<dbReference type="Gene3D" id="3.30.710.10">
    <property type="entry name" value="Potassium Channel Kv1.1, Chain A"/>
    <property type="match status" value="1"/>
</dbReference>
<feature type="domain" description="C2H2-type" evidence="10">
    <location>
        <begin position="294"/>
        <end position="316"/>
    </location>
</feature>
<dbReference type="OrthoDB" id="3176202at2759"/>
<sequence length="667" mass="74582">MDNTLHYTSVNHAYHLIGSINQLRKKSELCDIILNCSNTKIPAHKLILSVSSPYFNSLMNLRPEISNSVSEIHLNGIDSNGVMQIIEFFYTSAISVTEENVWSLLPAASLLQAEEIQNLCCDFLSTQLQVETCLRIHKIATRCLCSGLLSETTEFIKENFDKVIEEEAFLDLGVDELFSHMKRMNEVVLTDERMLQAFKCWIIHSIDDRQVYGLKIIKQFPKLEEKLLNFIPMELLMDGVEEEESSLSSPNQVNPSARVHHHGNDLRTNSPLEGSPAKGADNSRVTESMEEDGHMCFECAEVFDTKNELDNHVKTHKLFGQSAGVDDSMASEGQNNSTINSSTSPNPVGSSASFAEDVQNRNFAKSLSSLYFDSNSTTTTSSLFDDYMRSRGLDGPEFGVTAQSTPKPNYTSLLKTHQLTITATNSKEEGSQLNFICPVCGKTYDDQETLGKHLESHTGFDCKVCGKSYTTKSNLQTHMRKHNGDKPYNCTYCDKCFTSLCVLKVHLRTHTGEKPFVCPTCGVSFAKNIHLKRHLSIHTGIKPHECKICNKRFSRSDHLKRHVQSIHTQDRPHICSLCGKDFVRKYELNKHMKQLHWGFTVGDEGNDSLENSLHDSLLNPSGASLNSSDAINSSLPTTIKTEVMDPISSPDAINKSLPLTIKTEILG</sequence>
<keyword evidence="4 7" id="KW-0863">Zinc-finger</keyword>
<evidence type="ECO:0000256" key="1">
    <source>
        <dbReference type="ARBA" id="ARBA00004123"/>
    </source>
</evidence>
<dbReference type="Gene3D" id="3.30.160.60">
    <property type="entry name" value="Classic Zinc Finger"/>
    <property type="match status" value="6"/>
</dbReference>